<reference evidence="1 2" key="1">
    <citation type="submission" date="2017-10" db="EMBL/GenBank/DDBJ databases">
        <title>The draft genome sequence of Lewinella nigricans NBRC 102662.</title>
        <authorList>
            <person name="Wang K."/>
        </authorList>
    </citation>
    <scope>NUCLEOTIDE SEQUENCE [LARGE SCALE GENOMIC DNA]</scope>
    <source>
        <strain evidence="1 2">NBRC 102662</strain>
    </source>
</reference>
<evidence type="ECO:0000313" key="2">
    <source>
        <dbReference type="Proteomes" id="UP000223913"/>
    </source>
</evidence>
<dbReference type="EMBL" id="PDUD01000034">
    <property type="protein sequence ID" value="PHN03138.1"/>
    <property type="molecule type" value="Genomic_DNA"/>
</dbReference>
<comment type="caution">
    <text evidence="1">The sequence shown here is derived from an EMBL/GenBank/DDBJ whole genome shotgun (WGS) entry which is preliminary data.</text>
</comment>
<proteinExistence type="predicted"/>
<dbReference type="RefSeq" id="WP_099153578.1">
    <property type="nucleotide sequence ID" value="NZ_PDUD01000034.1"/>
</dbReference>
<gene>
    <name evidence="1" type="ORF">CRP01_29100</name>
</gene>
<name>A0A2D0N420_FLAN2</name>
<keyword evidence="2" id="KW-1185">Reference proteome</keyword>
<sequence>MSVQKWINNLLTPNLAICEINDCPNCWGFSQWDKEVPAYFNLDKGQCAEINSRNGFIRRFVKKYIGYRRL</sequence>
<dbReference type="OrthoDB" id="982962at2"/>
<organism evidence="1 2">
    <name type="scientific">Flavilitoribacter nigricans (strain ATCC 23147 / DSM 23189 / NBRC 102662 / NCIMB 1420 / SS-2)</name>
    <name type="common">Lewinella nigricans</name>
    <dbReference type="NCBI Taxonomy" id="1122177"/>
    <lineage>
        <taxon>Bacteria</taxon>
        <taxon>Pseudomonadati</taxon>
        <taxon>Bacteroidota</taxon>
        <taxon>Saprospiria</taxon>
        <taxon>Saprospirales</taxon>
        <taxon>Lewinellaceae</taxon>
        <taxon>Flavilitoribacter</taxon>
    </lineage>
</organism>
<dbReference type="AlphaFoldDB" id="A0A2D0N420"/>
<evidence type="ECO:0000313" key="1">
    <source>
        <dbReference type="EMBL" id="PHN03138.1"/>
    </source>
</evidence>
<accession>A0A2D0N420</accession>
<protein>
    <submittedName>
        <fullName evidence="1">Uncharacterized protein</fullName>
    </submittedName>
</protein>
<dbReference type="Proteomes" id="UP000223913">
    <property type="component" value="Unassembled WGS sequence"/>
</dbReference>